<keyword evidence="1" id="KW-0004">4Fe-4S</keyword>
<dbReference type="Proteomes" id="UP000070284">
    <property type="component" value="Unassembled WGS sequence"/>
</dbReference>
<dbReference type="PANTHER" id="PTHR30352">
    <property type="entry name" value="PYRUVATE FORMATE-LYASE-ACTIVATING ENZYME"/>
    <property type="match status" value="1"/>
</dbReference>
<comment type="caution">
    <text evidence="8">The sequence shown here is derived from an EMBL/GenBank/DDBJ whole genome shotgun (WGS) entry which is preliminary data.</text>
</comment>
<dbReference type="PIRSF" id="PIRSF004869">
    <property type="entry name" value="PflX_prd"/>
    <property type="match status" value="1"/>
</dbReference>
<dbReference type="EMBL" id="LHXO01000018">
    <property type="protein sequence ID" value="KXA95324.1"/>
    <property type="molecule type" value="Genomic_DNA"/>
</dbReference>
<dbReference type="CDD" id="cd01335">
    <property type="entry name" value="Radical_SAM"/>
    <property type="match status" value="1"/>
</dbReference>
<evidence type="ECO:0000256" key="2">
    <source>
        <dbReference type="ARBA" id="ARBA00022691"/>
    </source>
</evidence>
<dbReference type="Pfam" id="PF04055">
    <property type="entry name" value="Radical_SAM"/>
    <property type="match status" value="1"/>
</dbReference>
<evidence type="ECO:0000256" key="6">
    <source>
        <dbReference type="PIRSR" id="PIRSR004869-50"/>
    </source>
</evidence>
<protein>
    <recommendedName>
        <fullName evidence="7">Radical SAM core domain-containing protein</fullName>
    </recommendedName>
</protein>
<dbReference type="GO" id="GO:0046872">
    <property type="term" value="F:metal ion binding"/>
    <property type="evidence" value="ECO:0007669"/>
    <property type="project" value="UniProtKB-KW"/>
</dbReference>
<evidence type="ECO:0000256" key="3">
    <source>
        <dbReference type="ARBA" id="ARBA00022723"/>
    </source>
</evidence>
<dbReference type="InterPro" id="IPR007197">
    <property type="entry name" value="rSAM"/>
</dbReference>
<dbReference type="InterPro" id="IPR058240">
    <property type="entry name" value="rSAM_sf"/>
</dbReference>
<dbReference type="PANTHER" id="PTHR30352:SF22">
    <property type="entry name" value="PYRUVATE FORMATE-LYASE ACTIVATING ENZYME HOMOLOG"/>
    <property type="match status" value="1"/>
</dbReference>
<evidence type="ECO:0000256" key="5">
    <source>
        <dbReference type="ARBA" id="ARBA00023014"/>
    </source>
</evidence>
<dbReference type="SFLD" id="SFLDS00029">
    <property type="entry name" value="Radical_SAM"/>
    <property type="match status" value="1"/>
</dbReference>
<sequence length="332" mass="37036">MQDIPELENCRLCEWQCGVNRLEGELGVCRIGRPKVASAVLHPAPPQSYTIFLSGCNFRCLGCQNWSIAHFPDTNETPRGYVEPECLGEEAYDVVNSREGKFLGADRIFFSGGSPTPSLPYVEQVVREARKIGDIKVNYDTNGFLTVDSLKRVIEFTDSITFDIKAYHDDVHRALTGAPVEPVLRNARYLAENAREKLWEFRILLIPKISVGEIKPLVDYISGIDPTLPLNFLAFRPNFVLENYKGASKELMEKAVRMAKEGGLENVDWSGRVGLPGRLSEKTSDKYENKGGEIAGGIAKEAGCVTHPRNCVACELEHECPIKNYRPAKKSI</sequence>
<dbReference type="InterPro" id="IPR013785">
    <property type="entry name" value="Aldolase_TIM"/>
</dbReference>
<dbReference type="InterPro" id="IPR016431">
    <property type="entry name" value="Pyrv-formate_lyase-activ_prd"/>
</dbReference>
<accession>A0A133UM81</accession>
<keyword evidence="4 6" id="KW-0408">Iron</keyword>
<feature type="binding site" evidence="6">
    <location>
        <position position="63"/>
    </location>
    <ligand>
        <name>[4Fe-4S] cluster</name>
        <dbReference type="ChEBI" id="CHEBI:49883"/>
        <note>4Fe-4S-S-AdoMet</note>
    </ligand>
</feature>
<evidence type="ECO:0000313" key="8">
    <source>
        <dbReference type="EMBL" id="KXA95324.1"/>
    </source>
</evidence>
<dbReference type="PROSITE" id="PS51918">
    <property type="entry name" value="RADICAL_SAM"/>
    <property type="match status" value="1"/>
</dbReference>
<dbReference type="InterPro" id="IPR034457">
    <property type="entry name" value="Organic_radical-activating"/>
</dbReference>
<comment type="cofactor">
    <cofactor evidence="6">
        <name>[4Fe-4S] cluster</name>
        <dbReference type="ChEBI" id="CHEBI:49883"/>
    </cofactor>
    <text evidence="6">Binds 1 [4Fe-4S] cluster. The cluster is coordinated with 3 cysteines and an exchangeable S-adenosyl-L-methionine.</text>
</comment>
<proteinExistence type="predicted"/>
<dbReference type="GO" id="GO:0051539">
    <property type="term" value="F:4 iron, 4 sulfur cluster binding"/>
    <property type="evidence" value="ECO:0007669"/>
    <property type="project" value="UniProtKB-KW"/>
</dbReference>
<name>A0A133UM81_9EURY</name>
<keyword evidence="2 6" id="KW-0949">S-adenosyl-L-methionine</keyword>
<feature type="domain" description="Radical SAM core" evidence="7">
    <location>
        <begin position="42"/>
        <end position="276"/>
    </location>
</feature>
<feature type="binding site" evidence="6">
    <location>
        <position position="56"/>
    </location>
    <ligand>
        <name>[4Fe-4S] cluster</name>
        <dbReference type="ChEBI" id="CHEBI:49883"/>
        <note>4Fe-4S-S-AdoMet</note>
    </ligand>
</feature>
<dbReference type="AlphaFoldDB" id="A0A133UM81"/>
<evidence type="ECO:0000256" key="1">
    <source>
        <dbReference type="ARBA" id="ARBA00022485"/>
    </source>
</evidence>
<keyword evidence="5 6" id="KW-0411">Iron-sulfur</keyword>
<evidence type="ECO:0000313" key="9">
    <source>
        <dbReference type="Proteomes" id="UP000070284"/>
    </source>
</evidence>
<evidence type="ECO:0000259" key="7">
    <source>
        <dbReference type="PROSITE" id="PS51918"/>
    </source>
</evidence>
<dbReference type="SUPFAM" id="SSF102114">
    <property type="entry name" value="Radical SAM enzymes"/>
    <property type="match status" value="1"/>
</dbReference>
<dbReference type="Gene3D" id="3.20.20.70">
    <property type="entry name" value="Aldolase class I"/>
    <property type="match status" value="1"/>
</dbReference>
<dbReference type="GO" id="GO:0003824">
    <property type="term" value="F:catalytic activity"/>
    <property type="evidence" value="ECO:0007669"/>
    <property type="project" value="InterPro"/>
</dbReference>
<keyword evidence="9" id="KW-1185">Reference proteome</keyword>
<evidence type="ECO:0000256" key="4">
    <source>
        <dbReference type="ARBA" id="ARBA00023004"/>
    </source>
</evidence>
<organism evidence="8 9">
    <name type="scientific">candidate division MSBL1 archaeon SCGC-AAA259E19</name>
    <dbReference type="NCBI Taxonomy" id="1698264"/>
    <lineage>
        <taxon>Archaea</taxon>
        <taxon>Methanobacteriati</taxon>
        <taxon>Methanobacteriota</taxon>
        <taxon>candidate division MSBL1</taxon>
    </lineage>
</organism>
<feature type="binding site" evidence="6">
    <location>
        <position position="60"/>
    </location>
    <ligand>
        <name>[4Fe-4S] cluster</name>
        <dbReference type="ChEBI" id="CHEBI:49883"/>
        <note>4Fe-4S-S-AdoMet</note>
    </ligand>
</feature>
<reference evidence="8 9" key="1">
    <citation type="journal article" date="2016" name="Sci. Rep.">
        <title>Metabolic traits of an uncultured archaeal lineage -MSBL1- from brine pools of the Red Sea.</title>
        <authorList>
            <person name="Mwirichia R."/>
            <person name="Alam I."/>
            <person name="Rashid M."/>
            <person name="Vinu M."/>
            <person name="Ba-Alawi W."/>
            <person name="Anthony Kamau A."/>
            <person name="Kamanda Ngugi D."/>
            <person name="Goker M."/>
            <person name="Klenk H.P."/>
            <person name="Bajic V."/>
            <person name="Stingl U."/>
        </authorList>
    </citation>
    <scope>NUCLEOTIDE SEQUENCE [LARGE SCALE GENOMIC DNA]</scope>
    <source>
        <strain evidence="8">SCGC-AAA259E19</strain>
    </source>
</reference>
<gene>
    <name evidence="8" type="ORF">AKJ65_02015</name>
</gene>
<keyword evidence="3 6" id="KW-0479">Metal-binding</keyword>